<accession>A0A382WT22</accession>
<proteinExistence type="predicted"/>
<evidence type="ECO:0000313" key="1">
    <source>
        <dbReference type="EMBL" id="SVD61833.1"/>
    </source>
</evidence>
<reference evidence="1" key="1">
    <citation type="submission" date="2018-05" db="EMBL/GenBank/DDBJ databases">
        <authorList>
            <person name="Lanie J.A."/>
            <person name="Ng W.-L."/>
            <person name="Kazmierczak K.M."/>
            <person name="Andrzejewski T.M."/>
            <person name="Davidsen T.M."/>
            <person name="Wayne K.J."/>
            <person name="Tettelin H."/>
            <person name="Glass J.I."/>
            <person name="Rusch D."/>
            <person name="Podicherti R."/>
            <person name="Tsui H.-C.T."/>
            <person name="Winkler M.E."/>
        </authorList>
    </citation>
    <scope>NUCLEOTIDE SEQUENCE</scope>
</reference>
<feature type="non-terminal residue" evidence="1">
    <location>
        <position position="34"/>
    </location>
</feature>
<gene>
    <name evidence="1" type="ORF">METZ01_LOCUS414687</name>
</gene>
<organism evidence="1">
    <name type="scientific">marine metagenome</name>
    <dbReference type="NCBI Taxonomy" id="408172"/>
    <lineage>
        <taxon>unclassified sequences</taxon>
        <taxon>metagenomes</taxon>
        <taxon>ecological metagenomes</taxon>
    </lineage>
</organism>
<dbReference type="EMBL" id="UINC01162205">
    <property type="protein sequence ID" value="SVD61833.1"/>
    <property type="molecule type" value="Genomic_DNA"/>
</dbReference>
<protein>
    <submittedName>
        <fullName evidence="1">Uncharacterized protein</fullName>
    </submittedName>
</protein>
<dbReference type="AlphaFoldDB" id="A0A382WT22"/>
<sequence length="34" mass="3594">MVSGFKVFAKHRGVTVAIGLALTWAAAYSVRGQT</sequence>
<name>A0A382WT22_9ZZZZ</name>